<keyword evidence="1" id="KW-0175">Coiled coil</keyword>
<feature type="coiled-coil region" evidence="1">
    <location>
        <begin position="219"/>
        <end position="246"/>
    </location>
</feature>
<feature type="region of interest" description="Disordered" evidence="2">
    <location>
        <begin position="295"/>
        <end position="319"/>
    </location>
</feature>
<dbReference type="Proteomes" id="UP001295794">
    <property type="component" value="Unassembled WGS sequence"/>
</dbReference>
<dbReference type="EMBL" id="CAVNYO010000133">
    <property type="protein sequence ID" value="CAK5267768.1"/>
    <property type="molecule type" value="Genomic_DNA"/>
</dbReference>
<evidence type="ECO:0000256" key="2">
    <source>
        <dbReference type="SAM" id="MobiDB-lite"/>
    </source>
</evidence>
<protein>
    <submittedName>
        <fullName evidence="3">Uncharacterized protein</fullName>
    </submittedName>
</protein>
<evidence type="ECO:0000256" key="1">
    <source>
        <dbReference type="SAM" id="Coils"/>
    </source>
</evidence>
<dbReference type="InterPro" id="IPR013083">
    <property type="entry name" value="Znf_RING/FYVE/PHD"/>
</dbReference>
<evidence type="ECO:0000313" key="3">
    <source>
        <dbReference type="EMBL" id="CAK5267768.1"/>
    </source>
</evidence>
<accession>A0AAD2H496</accession>
<dbReference type="Gene3D" id="3.30.40.10">
    <property type="entry name" value="Zinc/RING finger domain, C3HC4 (zinc finger)"/>
    <property type="match status" value="1"/>
</dbReference>
<evidence type="ECO:0000313" key="4">
    <source>
        <dbReference type="Proteomes" id="UP001295794"/>
    </source>
</evidence>
<sequence>GHCFCKVCLGQLQRASRRSCPECRHPIGVNDPQPIYLRLADYQSPLERITSGIGRMDDTVPVKSVDGAIRKLKQVATQERGDSKLVWKLDGCCKRALRVDCSVQDDLLQAIEAFETRLKPAFLRMKSQETQISLLEAKQLEFDAIRAKANRTVTLDAEVAMLRIDQAESRKQVNAANERWSQALELVKEREADNLRVRRDAEAKEQKSVDEVRRLKGYLERNYAARNQLAARIKDLEQERNALLEQHNTNPSRMDSMVDMNTDDENASRRAVFSPHRSSTSTIRAAKRATLDFEGVPGPGFQSSWTLPRGTKRKAEDETKRRDFPLAVKNGRTTAAVQLGPRKIFKVHVNG</sequence>
<reference evidence="3" key="1">
    <citation type="submission" date="2023-11" db="EMBL/GenBank/DDBJ databases">
        <authorList>
            <person name="De Vega J J."/>
            <person name="De Vega J J."/>
        </authorList>
    </citation>
    <scope>NUCLEOTIDE SEQUENCE</scope>
</reference>
<organism evidence="3 4">
    <name type="scientific">Mycena citricolor</name>
    <dbReference type="NCBI Taxonomy" id="2018698"/>
    <lineage>
        <taxon>Eukaryota</taxon>
        <taxon>Fungi</taxon>
        <taxon>Dikarya</taxon>
        <taxon>Basidiomycota</taxon>
        <taxon>Agaricomycotina</taxon>
        <taxon>Agaricomycetes</taxon>
        <taxon>Agaricomycetidae</taxon>
        <taxon>Agaricales</taxon>
        <taxon>Marasmiineae</taxon>
        <taxon>Mycenaceae</taxon>
        <taxon>Mycena</taxon>
    </lineage>
</organism>
<dbReference type="AlphaFoldDB" id="A0AAD2H496"/>
<dbReference type="SUPFAM" id="SSF57850">
    <property type="entry name" value="RING/U-box"/>
    <property type="match status" value="1"/>
</dbReference>
<gene>
    <name evidence="3" type="ORF">MYCIT1_LOCUS10559</name>
</gene>
<feature type="non-terminal residue" evidence="3">
    <location>
        <position position="351"/>
    </location>
</feature>
<keyword evidence="4" id="KW-1185">Reference proteome</keyword>
<proteinExistence type="predicted"/>
<comment type="caution">
    <text evidence="3">The sequence shown here is derived from an EMBL/GenBank/DDBJ whole genome shotgun (WGS) entry which is preliminary data.</text>
</comment>
<name>A0AAD2H496_9AGAR</name>